<dbReference type="Proteomes" id="UP001295469">
    <property type="component" value="Chromosome A07"/>
</dbReference>
<organism evidence="1">
    <name type="scientific">Brassica napus</name>
    <name type="common">Rape</name>
    <dbReference type="NCBI Taxonomy" id="3708"/>
    <lineage>
        <taxon>Eukaryota</taxon>
        <taxon>Viridiplantae</taxon>
        <taxon>Streptophyta</taxon>
        <taxon>Embryophyta</taxon>
        <taxon>Tracheophyta</taxon>
        <taxon>Spermatophyta</taxon>
        <taxon>Magnoliopsida</taxon>
        <taxon>eudicotyledons</taxon>
        <taxon>Gunneridae</taxon>
        <taxon>Pentapetalae</taxon>
        <taxon>rosids</taxon>
        <taxon>malvids</taxon>
        <taxon>Brassicales</taxon>
        <taxon>Brassicaceae</taxon>
        <taxon>Brassiceae</taxon>
        <taxon>Brassica</taxon>
    </lineage>
</organism>
<dbReference type="EMBL" id="HG994361">
    <property type="protein sequence ID" value="CAF2197925.1"/>
    <property type="molecule type" value="Genomic_DNA"/>
</dbReference>
<reference evidence="1" key="1">
    <citation type="submission" date="2021-01" db="EMBL/GenBank/DDBJ databases">
        <authorList>
            <consortium name="Genoscope - CEA"/>
            <person name="William W."/>
        </authorList>
    </citation>
    <scope>NUCLEOTIDE SEQUENCE</scope>
</reference>
<accession>A0A816ZCA1</accession>
<name>A0A816ZCA1_BRANA</name>
<proteinExistence type="predicted"/>
<dbReference type="AlphaFoldDB" id="A0A816ZCA1"/>
<protein>
    <submittedName>
        <fullName evidence="1">(rape) hypothetical protein</fullName>
    </submittedName>
</protein>
<gene>
    <name evidence="1" type="ORF">DARMORV10_A07P38990.1</name>
</gene>
<sequence length="50" mass="5799">MDDTLSQQNTCSLETMAGENKVFPEVKALNKGKYNRLYKDQKKPKDARKH</sequence>
<evidence type="ECO:0000313" key="1">
    <source>
        <dbReference type="EMBL" id="CAF2197925.1"/>
    </source>
</evidence>